<reference evidence="4" key="1">
    <citation type="submission" date="2025-08" db="UniProtKB">
        <authorList>
            <consortium name="Ensembl"/>
        </authorList>
    </citation>
    <scope>IDENTIFICATION</scope>
</reference>
<dbReference type="GO" id="GO:0003723">
    <property type="term" value="F:RNA binding"/>
    <property type="evidence" value="ECO:0007669"/>
    <property type="project" value="InterPro"/>
</dbReference>
<dbReference type="PANTHER" id="PTHR43191:SF2">
    <property type="entry name" value="RRNA METHYLTRANSFERASE 3, MITOCHONDRIAL"/>
    <property type="match status" value="1"/>
</dbReference>
<keyword evidence="2" id="KW-0808">Transferase</keyword>
<proteinExistence type="predicted"/>
<name>A0A8C1CVZ8_CYPCA</name>
<keyword evidence="5" id="KW-1185">Reference proteome</keyword>
<dbReference type="GeneTree" id="ENSGT00940000166642"/>
<dbReference type="SUPFAM" id="SSF75217">
    <property type="entry name" value="alpha/beta knot"/>
    <property type="match status" value="1"/>
</dbReference>
<dbReference type="Proteomes" id="UP001108240">
    <property type="component" value="Unplaced"/>
</dbReference>
<dbReference type="InterPro" id="IPR029028">
    <property type="entry name" value="Alpha/beta_knot_MTases"/>
</dbReference>
<evidence type="ECO:0000259" key="3">
    <source>
        <dbReference type="Pfam" id="PF00588"/>
    </source>
</evidence>
<protein>
    <submittedName>
        <fullName evidence="4">Mitochondrial rRNA methyltransferase 3b</fullName>
    </submittedName>
</protein>
<dbReference type="AlphaFoldDB" id="A0A8C1CVZ8"/>
<dbReference type="SUPFAM" id="SSF55315">
    <property type="entry name" value="L30e-like"/>
    <property type="match status" value="1"/>
</dbReference>
<dbReference type="PANTHER" id="PTHR43191">
    <property type="entry name" value="RRNA METHYLTRANSFERASE 3"/>
    <property type="match status" value="1"/>
</dbReference>
<dbReference type="Ensembl" id="ENSCCRT00000059323.2">
    <property type="protein sequence ID" value="ENSCCRP00000054731.2"/>
    <property type="gene ID" value="ENSCCRG00000029278.2"/>
</dbReference>
<dbReference type="GO" id="GO:0032259">
    <property type="term" value="P:methylation"/>
    <property type="evidence" value="ECO:0007669"/>
    <property type="project" value="UniProtKB-KW"/>
</dbReference>
<evidence type="ECO:0000313" key="4">
    <source>
        <dbReference type="Ensembl" id="ENSCCRP00000054731.2"/>
    </source>
</evidence>
<dbReference type="GO" id="GO:0008173">
    <property type="term" value="F:RNA methyltransferase activity"/>
    <property type="evidence" value="ECO:0007669"/>
    <property type="project" value="InterPro"/>
</dbReference>
<dbReference type="CDD" id="cd18106">
    <property type="entry name" value="SpoU-like_RNMTL1"/>
    <property type="match status" value="1"/>
</dbReference>
<accession>A0A8C1CVZ8</accession>
<sequence length="466" mass="52106">MAFANLQVKTPEEEDEAVFVNGNSLVKMATRSVSMRFLCTIFQPVLTLRCHGVNIRRYVRKRICVSGSISVKESIENSKQVVIQNEHLLQDNIFRTPKKYSIHRPDNISDTVLARENVINNHQPTTSSRFGEVDGLLYEKAQPGDKSLTRLVNIARSKKLREQQGRVVLEGKHLIRSALDAGAIAQTVYFSSVDALRELPLDKLGHTSIVKVRMEDPKIWSDLDISKNIIAIFKRPEASHLTFSEEKYGKPVPLTLICDNVRDPGNLAAVLRSAAAAGCHSVLLTKGCVDVWEPKVLRAAMGAQFRLPVIPNLTWSEIPSHLPKTATIHVADNCSTTLTEDNNTVNPQQQKKHSDYGWVRGHQYPRKVKCEDDDDFCGFEDYDSGKSLETQYYYIDWVARHTGLVIGGESQGLSQEALLLAKRTGGRRLLIPMVYGVDSLNSAMAASILLFEGRKQLLSLAEKIRS</sequence>
<dbReference type="Gene3D" id="3.40.1280.10">
    <property type="match status" value="1"/>
</dbReference>
<dbReference type="Gene3D" id="3.30.1330.30">
    <property type="match status" value="1"/>
</dbReference>
<dbReference type="InterPro" id="IPR029064">
    <property type="entry name" value="Ribosomal_eL30-like_sf"/>
</dbReference>
<dbReference type="OMA" id="WTVRISR"/>
<dbReference type="InterPro" id="IPR001537">
    <property type="entry name" value="SpoU_MeTrfase"/>
</dbReference>
<feature type="domain" description="tRNA/rRNA methyltransferase SpoU type" evidence="3">
    <location>
        <begin position="254"/>
        <end position="334"/>
    </location>
</feature>
<evidence type="ECO:0000313" key="5">
    <source>
        <dbReference type="Proteomes" id="UP001108240"/>
    </source>
</evidence>
<dbReference type="InterPro" id="IPR051259">
    <property type="entry name" value="rRNA_Methyltransferase"/>
</dbReference>
<dbReference type="InterPro" id="IPR029026">
    <property type="entry name" value="tRNA_m1G_MTases_N"/>
</dbReference>
<evidence type="ECO:0000256" key="2">
    <source>
        <dbReference type="ARBA" id="ARBA00022679"/>
    </source>
</evidence>
<accession>A0A8C1PXT2</accession>
<reference evidence="4" key="2">
    <citation type="submission" date="2025-09" db="UniProtKB">
        <authorList>
            <consortium name="Ensembl"/>
        </authorList>
    </citation>
    <scope>IDENTIFICATION</scope>
</reference>
<dbReference type="GO" id="GO:0006396">
    <property type="term" value="P:RNA processing"/>
    <property type="evidence" value="ECO:0007669"/>
    <property type="project" value="InterPro"/>
</dbReference>
<organism evidence="4 5">
    <name type="scientific">Cyprinus carpio carpio</name>
    <dbReference type="NCBI Taxonomy" id="630221"/>
    <lineage>
        <taxon>Eukaryota</taxon>
        <taxon>Metazoa</taxon>
        <taxon>Chordata</taxon>
        <taxon>Craniata</taxon>
        <taxon>Vertebrata</taxon>
        <taxon>Euteleostomi</taxon>
        <taxon>Actinopterygii</taxon>
        <taxon>Neopterygii</taxon>
        <taxon>Teleostei</taxon>
        <taxon>Ostariophysi</taxon>
        <taxon>Cypriniformes</taxon>
        <taxon>Cyprinidae</taxon>
        <taxon>Cyprininae</taxon>
        <taxon>Cyprinus</taxon>
    </lineage>
</organism>
<dbReference type="Pfam" id="PF00588">
    <property type="entry name" value="SpoU_methylase"/>
    <property type="match status" value="1"/>
</dbReference>
<keyword evidence="1" id="KW-0489">Methyltransferase</keyword>
<evidence type="ECO:0000256" key="1">
    <source>
        <dbReference type="ARBA" id="ARBA00022603"/>
    </source>
</evidence>